<dbReference type="CDD" id="cd21123">
    <property type="entry name" value="SPASM_MftC-like"/>
    <property type="match status" value="1"/>
</dbReference>
<dbReference type="InterPro" id="IPR050377">
    <property type="entry name" value="Radical_SAM_PqqE_MftC-like"/>
</dbReference>
<evidence type="ECO:0000256" key="5">
    <source>
        <dbReference type="ARBA" id="ARBA00023004"/>
    </source>
</evidence>
<dbReference type="Proteomes" id="UP000198215">
    <property type="component" value="Chromosome I"/>
</dbReference>
<dbReference type="GO" id="GO:0003824">
    <property type="term" value="F:catalytic activity"/>
    <property type="evidence" value="ECO:0007669"/>
    <property type="project" value="InterPro"/>
</dbReference>
<dbReference type="InterPro" id="IPR007197">
    <property type="entry name" value="rSAM"/>
</dbReference>
<dbReference type="SFLD" id="SFLDG01067">
    <property type="entry name" value="SPASM/twitch_domain_containing"/>
    <property type="match status" value="1"/>
</dbReference>
<reference evidence="10" key="1">
    <citation type="submission" date="2016-06" db="EMBL/GenBank/DDBJ databases">
        <authorList>
            <person name="Varghese N."/>
            <person name="Submissions Spin"/>
        </authorList>
    </citation>
    <scope>NUCLEOTIDE SEQUENCE [LARGE SCALE GENOMIC DNA]</scope>
    <source>
        <strain evidence="10">DSM 45161</strain>
    </source>
</reference>
<dbReference type="NCBIfam" id="TIGR04053">
    <property type="entry name" value="TIGR04053 family radical SAM/SPASM domain-containing protein"/>
    <property type="match status" value="1"/>
</dbReference>
<name>A0A1C5GTZ2_9ACTN</name>
<keyword evidence="3" id="KW-0949">S-adenosyl-L-methionine</keyword>
<proteinExistence type="predicted"/>
<dbReference type="EMBL" id="LT607753">
    <property type="protein sequence ID" value="SCG37213.1"/>
    <property type="molecule type" value="Genomic_DNA"/>
</dbReference>
<keyword evidence="5" id="KW-0408">Iron</keyword>
<keyword evidence="4" id="KW-0479">Metal-binding</keyword>
<evidence type="ECO:0000256" key="1">
    <source>
        <dbReference type="ARBA" id="ARBA00001966"/>
    </source>
</evidence>
<dbReference type="SFLD" id="SFLDS00029">
    <property type="entry name" value="Radical_SAM"/>
    <property type="match status" value="1"/>
</dbReference>
<gene>
    <name evidence="9" type="ORF">GA0070614_0370</name>
</gene>
<keyword evidence="2" id="KW-0004">4Fe-4S</keyword>
<keyword evidence="6" id="KW-0411">Iron-sulfur</keyword>
<dbReference type="Gene3D" id="3.20.20.70">
    <property type="entry name" value="Aldolase class I"/>
    <property type="match status" value="1"/>
</dbReference>
<evidence type="ECO:0000256" key="7">
    <source>
        <dbReference type="SAM" id="MobiDB-lite"/>
    </source>
</evidence>
<dbReference type="InterPro" id="IPR013785">
    <property type="entry name" value="Aldolase_TIM"/>
</dbReference>
<dbReference type="PANTHER" id="PTHR11228">
    <property type="entry name" value="RADICAL SAM DOMAIN PROTEIN"/>
    <property type="match status" value="1"/>
</dbReference>
<dbReference type="CDD" id="cd01335">
    <property type="entry name" value="Radical_SAM"/>
    <property type="match status" value="1"/>
</dbReference>
<feature type="region of interest" description="Disordered" evidence="7">
    <location>
        <begin position="1"/>
        <end position="29"/>
    </location>
</feature>
<evidence type="ECO:0000259" key="8">
    <source>
        <dbReference type="PROSITE" id="PS51918"/>
    </source>
</evidence>
<comment type="cofactor">
    <cofactor evidence="1">
        <name>[4Fe-4S] cluster</name>
        <dbReference type="ChEBI" id="CHEBI:49883"/>
    </cofactor>
</comment>
<protein>
    <submittedName>
        <fullName evidence="9">Radical SAM protein, BA_1875 family</fullName>
    </submittedName>
</protein>
<dbReference type="InterPro" id="IPR017200">
    <property type="entry name" value="PqqE-like"/>
</dbReference>
<feature type="domain" description="Radical SAM core" evidence="8">
    <location>
        <begin position="34"/>
        <end position="254"/>
    </location>
</feature>
<evidence type="ECO:0000256" key="4">
    <source>
        <dbReference type="ARBA" id="ARBA00022723"/>
    </source>
</evidence>
<dbReference type="PIRSF" id="PIRSF037420">
    <property type="entry name" value="PQQ_syn_pqqE"/>
    <property type="match status" value="1"/>
</dbReference>
<evidence type="ECO:0000313" key="9">
    <source>
        <dbReference type="EMBL" id="SCG37213.1"/>
    </source>
</evidence>
<dbReference type="PANTHER" id="PTHR11228:SF34">
    <property type="entry name" value="TUNGSTEN-CONTAINING ALDEHYDE FERREDOXIN OXIDOREDUCTASE COFACTOR MODIFYING PROTEIN"/>
    <property type="match status" value="1"/>
</dbReference>
<evidence type="ECO:0000256" key="6">
    <source>
        <dbReference type="ARBA" id="ARBA00023014"/>
    </source>
</evidence>
<dbReference type="PROSITE" id="PS51918">
    <property type="entry name" value="RADICAL_SAM"/>
    <property type="match status" value="1"/>
</dbReference>
<evidence type="ECO:0000313" key="10">
    <source>
        <dbReference type="Proteomes" id="UP000198215"/>
    </source>
</evidence>
<accession>A0A1C5GTZ2</accession>
<evidence type="ECO:0000256" key="2">
    <source>
        <dbReference type="ARBA" id="ARBA00022485"/>
    </source>
</evidence>
<sequence length="436" mass="46577">MNVRHVTQTAVTQQAGATQRAPGRSLRVPRQDVGERPFIVIWEATQACPLACLHCRASARPDRDTGELDTDEAVALMEQVAAFGRPAPLFVVTGGDPFQRPDLEILVRRGTELGLAVSVSPSGTPTLTRAALAGLRAAGARAVSLSLDAATAAGHDGFRGVPGVRDLTLRAWRDAAELDLRVQINTTVTRDNVRDLPDIAAQVHDRGAMLWSVFFLVPTGRGQALRSLDAAQTEDVLNVLYDLGETVPVKTTEAHHFRRVCLQRDVLARRGEDPAPVLGLGPLYRELRALLDERGLTGRASRSRRPPLRVSAGNGFAFVSHRGEVHPSGFLPVSAGNVRQRSLVDIYRDSPLFTGLRDPSRLGGRCGACEFRAVCGGSRARAYATTGDVFAEEPGCGYRPGSFPYSAEVDLTGGVGTAAGVAARDGRPAETVPTVT</sequence>
<feature type="compositionally biased region" description="Low complexity" evidence="7">
    <location>
        <begin position="7"/>
        <end position="21"/>
    </location>
</feature>
<keyword evidence="10" id="KW-1185">Reference proteome</keyword>
<dbReference type="AlphaFoldDB" id="A0A1C5GTZ2"/>
<evidence type="ECO:0000256" key="3">
    <source>
        <dbReference type="ARBA" id="ARBA00022691"/>
    </source>
</evidence>
<dbReference type="GO" id="GO:0046872">
    <property type="term" value="F:metal ion binding"/>
    <property type="evidence" value="ECO:0007669"/>
    <property type="project" value="UniProtKB-KW"/>
</dbReference>
<dbReference type="SFLD" id="SFLDG01386">
    <property type="entry name" value="main_SPASM_domain-containing"/>
    <property type="match status" value="1"/>
</dbReference>
<organism evidence="9 10">
    <name type="scientific">Micromonospora coxensis</name>
    <dbReference type="NCBI Taxonomy" id="356852"/>
    <lineage>
        <taxon>Bacteria</taxon>
        <taxon>Bacillati</taxon>
        <taxon>Actinomycetota</taxon>
        <taxon>Actinomycetes</taxon>
        <taxon>Micromonosporales</taxon>
        <taxon>Micromonosporaceae</taxon>
        <taxon>Micromonospora</taxon>
    </lineage>
</organism>
<dbReference type="GO" id="GO:0051539">
    <property type="term" value="F:4 iron, 4 sulfur cluster binding"/>
    <property type="evidence" value="ECO:0007669"/>
    <property type="project" value="UniProtKB-KW"/>
</dbReference>
<dbReference type="InterPro" id="IPR058240">
    <property type="entry name" value="rSAM_sf"/>
</dbReference>
<dbReference type="Pfam" id="PF04055">
    <property type="entry name" value="Radical_SAM"/>
    <property type="match status" value="1"/>
</dbReference>
<dbReference type="SUPFAM" id="SSF102114">
    <property type="entry name" value="Radical SAM enzymes"/>
    <property type="match status" value="1"/>
</dbReference>